<dbReference type="InterPro" id="IPR045005">
    <property type="entry name" value="BPM1-6"/>
</dbReference>
<comment type="pathway">
    <text evidence="1">Protein modification; protein ubiquitination.</text>
</comment>
<dbReference type="CDD" id="cd18280">
    <property type="entry name" value="BTB_POZ_BPM_plant"/>
    <property type="match status" value="1"/>
</dbReference>
<dbReference type="Pfam" id="PF24570">
    <property type="entry name" value="BACK_BPM_SPOP"/>
    <property type="match status" value="1"/>
</dbReference>
<dbReference type="Gene3D" id="1.25.40.420">
    <property type="match status" value="1"/>
</dbReference>
<protein>
    <recommendedName>
        <fullName evidence="7">BTB domain-containing protein</fullName>
    </recommendedName>
</protein>
<dbReference type="InterPro" id="IPR000210">
    <property type="entry name" value="BTB/POZ_dom"/>
</dbReference>
<dbReference type="PANTHER" id="PTHR26379:SF396">
    <property type="entry name" value="BTB_POZ DOMAIN CONTAINING PROTEIN"/>
    <property type="match status" value="1"/>
</dbReference>
<dbReference type="AlphaFoldDB" id="A0A8I6X6N4"/>
<dbReference type="SUPFAM" id="SSF49599">
    <property type="entry name" value="TRAF domain-like"/>
    <property type="match status" value="1"/>
</dbReference>
<dbReference type="Pfam" id="PF22486">
    <property type="entry name" value="MATH_2"/>
    <property type="match status" value="1"/>
</dbReference>
<dbReference type="Pfam" id="PF00651">
    <property type="entry name" value="BTB"/>
    <property type="match status" value="1"/>
</dbReference>
<evidence type="ECO:0000313" key="6">
    <source>
        <dbReference type="Proteomes" id="UP000011116"/>
    </source>
</evidence>
<evidence type="ECO:0000313" key="5">
    <source>
        <dbReference type="EnsemblPlants" id="HORVU.MOREX.r3.4HG0417220.1.CDS1"/>
    </source>
</evidence>
<dbReference type="SUPFAM" id="SSF54695">
    <property type="entry name" value="POZ domain"/>
    <property type="match status" value="1"/>
</dbReference>
<dbReference type="GO" id="GO:0016567">
    <property type="term" value="P:protein ubiquitination"/>
    <property type="evidence" value="ECO:0007669"/>
    <property type="project" value="InterPro"/>
</dbReference>
<organism evidence="5 6">
    <name type="scientific">Hordeum vulgare subsp. vulgare</name>
    <name type="common">Domesticated barley</name>
    <dbReference type="NCBI Taxonomy" id="112509"/>
    <lineage>
        <taxon>Eukaryota</taxon>
        <taxon>Viridiplantae</taxon>
        <taxon>Streptophyta</taxon>
        <taxon>Embryophyta</taxon>
        <taxon>Tracheophyta</taxon>
        <taxon>Spermatophyta</taxon>
        <taxon>Magnoliopsida</taxon>
        <taxon>Liliopsida</taxon>
        <taxon>Poales</taxon>
        <taxon>Poaceae</taxon>
        <taxon>BOP clade</taxon>
        <taxon>Pooideae</taxon>
        <taxon>Triticodae</taxon>
        <taxon>Triticeae</taxon>
        <taxon>Hordeinae</taxon>
        <taxon>Hordeum</taxon>
    </lineage>
</organism>
<dbReference type="EnsemblPlants" id="HORVU.MOREX.r3.4HG0417220.1">
    <property type="protein sequence ID" value="HORVU.MOREX.r3.4HG0417220.1.CDS1"/>
    <property type="gene ID" value="HORVU.MOREX.r3.4HG0417220"/>
</dbReference>
<dbReference type="InterPro" id="IPR011333">
    <property type="entry name" value="SKP1/BTB/POZ_sf"/>
</dbReference>
<dbReference type="PROSITE" id="PS50097">
    <property type="entry name" value="BTB"/>
    <property type="match status" value="1"/>
</dbReference>
<reference evidence="6" key="1">
    <citation type="journal article" date="2012" name="Nature">
        <title>A physical, genetic and functional sequence assembly of the barley genome.</title>
        <authorList>
            <consortium name="The International Barley Genome Sequencing Consortium"/>
            <person name="Mayer K.F."/>
            <person name="Waugh R."/>
            <person name="Brown J.W."/>
            <person name="Schulman A."/>
            <person name="Langridge P."/>
            <person name="Platzer M."/>
            <person name="Fincher G.B."/>
            <person name="Muehlbauer G.J."/>
            <person name="Sato K."/>
            <person name="Close T.J."/>
            <person name="Wise R.P."/>
            <person name="Stein N."/>
        </authorList>
    </citation>
    <scope>NUCLEOTIDE SEQUENCE [LARGE SCALE GENOMIC DNA]</scope>
    <source>
        <strain evidence="6">cv. Morex</strain>
    </source>
</reference>
<evidence type="ECO:0000256" key="2">
    <source>
        <dbReference type="ARBA" id="ARBA00010846"/>
    </source>
</evidence>
<evidence type="ECO:0008006" key="7">
    <source>
        <dbReference type="Google" id="ProtNLM"/>
    </source>
</evidence>
<keyword evidence="6" id="KW-1185">Reference proteome</keyword>
<name>A0A8I6X6N4_HORVV</name>
<feature type="domain" description="BTB" evidence="3">
    <location>
        <begin position="183"/>
        <end position="250"/>
    </location>
</feature>
<dbReference type="CDD" id="cd00121">
    <property type="entry name" value="MATH"/>
    <property type="match status" value="1"/>
</dbReference>
<dbReference type="Gramene" id="HORVU.MOREX.r3.4HG0417220.1">
    <property type="protein sequence ID" value="HORVU.MOREX.r3.4HG0417220.1.CDS1"/>
    <property type="gene ID" value="HORVU.MOREX.r3.4HG0417220"/>
</dbReference>
<reference evidence="5" key="3">
    <citation type="submission" date="2022-01" db="UniProtKB">
        <authorList>
            <consortium name="EnsemblPlants"/>
        </authorList>
    </citation>
    <scope>IDENTIFICATION</scope>
    <source>
        <strain evidence="5">subsp. vulgare</strain>
    </source>
</reference>
<proteinExistence type="inferred from homology"/>
<sequence length="394" mass="43567">MASASASSICASTPRTCHVLKIQGYSWMRKSNPNRCGVSSASFRVGDRTRWHVGFYPSGTTPETTGFVSVKAVLDAAYAAIKAVVAFDVLDHHGHPVPRFARTSGEVREFAAAGAYWSCDDFVEERHLLNVLKDDCFTVRCSITVIEILAYEYDSVPPRSLVVVPPSDSPHHFRGLLRSGEGADVMFRVAGETFAAHRCVLAARSPVFRAELYGAMKESTADCVHIHGMRPEVFRHLLHFVYTDSLPDEEDDDDGVVAMAQHLMEAADRYGMERLKLVCEHRLCTHMDVSTVATTLALAEQHHCQGLKDACFDFLINSPAKLDEAMATHDFDHLSQTCPALLKELMSKLATHSSTLTEKVAQLSAYKKRVVSAYAKTSNKKKRRRLIADADSTS</sequence>
<accession>A0A8I6X6N4</accession>
<dbReference type="InterPro" id="IPR008974">
    <property type="entry name" value="TRAF-like"/>
</dbReference>
<dbReference type="PANTHER" id="PTHR26379">
    <property type="entry name" value="BTB/POZ AND MATH DOMAIN-CONTAINING PROTEIN 1"/>
    <property type="match status" value="1"/>
</dbReference>
<dbReference type="InterPro" id="IPR002083">
    <property type="entry name" value="MATH/TRAF_dom"/>
</dbReference>
<evidence type="ECO:0000259" key="4">
    <source>
        <dbReference type="PROSITE" id="PS50144"/>
    </source>
</evidence>
<dbReference type="SMR" id="A0A8I6X6N4"/>
<comment type="similarity">
    <text evidence="2">Belongs to the Tdpoz family.</text>
</comment>
<dbReference type="Gene3D" id="3.30.710.10">
    <property type="entry name" value="Potassium Channel Kv1.1, Chain A"/>
    <property type="match status" value="1"/>
</dbReference>
<dbReference type="InterPro" id="IPR056423">
    <property type="entry name" value="BACK_BPM_SPOP"/>
</dbReference>
<reference evidence="5" key="2">
    <citation type="submission" date="2020-10" db="EMBL/GenBank/DDBJ databases">
        <authorList>
            <person name="Scholz U."/>
            <person name="Mascher M."/>
            <person name="Fiebig A."/>
        </authorList>
    </citation>
    <scope>NUCLEOTIDE SEQUENCE [LARGE SCALE GENOMIC DNA]</scope>
    <source>
        <strain evidence="5">cv. Morex</strain>
    </source>
</reference>
<dbReference type="Proteomes" id="UP000011116">
    <property type="component" value="Chromosome 4H"/>
</dbReference>
<dbReference type="PROSITE" id="PS50144">
    <property type="entry name" value="MATH"/>
    <property type="match status" value="1"/>
</dbReference>
<evidence type="ECO:0000256" key="1">
    <source>
        <dbReference type="ARBA" id="ARBA00004906"/>
    </source>
</evidence>
<evidence type="ECO:0000259" key="3">
    <source>
        <dbReference type="PROSITE" id="PS50097"/>
    </source>
</evidence>
<dbReference type="SMART" id="SM00225">
    <property type="entry name" value="BTB"/>
    <property type="match status" value="1"/>
</dbReference>
<dbReference type="Gene3D" id="2.60.210.10">
    <property type="entry name" value="Apoptosis, Tumor Necrosis Factor Receptor Associated Protein 2, Chain A"/>
    <property type="match status" value="1"/>
</dbReference>
<feature type="domain" description="MATH" evidence="4">
    <location>
        <begin position="15"/>
        <end position="143"/>
    </location>
</feature>